<feature type="compositionally biased region" description="Basic and acidic residues" evidence="1">
    <location>
        <begin position="160"/>
        <end position="169"/>
    </location>
</feature>
<feature type="region of interest" description="Disordered" evidence="1">
    <location>
        <begin position="451"/>
        <end position="535"/>
    </location>
</feature>
<feature type="compositionally biased region" description="Basic and acidic residues" evidence="1">
    <location>
        <begin position="8"/>
        <end position="27"/>
    </location>
</feature>
<feature type="region of interest" description="Disordered" evidence="1">
    <location>
        <begin position="286"/>
        <end position="316"/>
    </location>
</feature>
<sequence>MGLPIWNHSDDNNDKAEKPHASKDSGKHNAPNPQYLLARSVIRRRPLGETRRIQAHLRRVDGESNHTAALQAIEHVQQPDSSDSSSSHGSTTGSRDASPAATGTADAPRESRGLLARRTGTRFPPTVPASHPRAARSETLSRLIAQQRTLEARQASSRRANADTLRERAQQSTSRANLPTPPLDLSAPPDQTEDAALSPSRSTAGAAHDEVSTGQTPSPTADTWQVMRVTMTPDETSPSASTSFASARAAADSLPILPDPDHESNVMAPVRADRDVSFDETMREMGIEVSSTSSSEAQSHDSDSDSQDEDMASTGGHYAGRAAIDHVNRAIMGEVNDDHTRRRTQLARGLYRMATTLPAGSDQATLIAACHTILLGPPPPRSHRNVPRHRSSQTSGPDVPFSRAPQAANSRQLWREQGIRLRSALWARFRDLHEDERQWYEAPYAAFFTSLDEDNDDDSHQVEQHAADTDADATETETEHAQARNTSSTSVPRPDRAARRTGAEQPSSASTEGPRAAEATTAGETPWMLAEPLNV</sequence>
<dbReference type="EMBL" id="JBFMKM010000012">
    <property type="protein sequence ID" value="KAL1302163.1"/>
    <property type="molecule type" value="Genomic_DNA"/>
</dbReference>
<keyword evidence="3" id="KW-1185">Reference proteome</keyword>
<feature type="compositionally biased region" description="Low complexity" evidence="1">
    <location>
        <begin position="80"/>
        <end position="94"/>
    </location>
</feature>
<dbReference type="RefSeq" id="XP_069198439.1">
    <property type="nucleotide sequence ID" value="XM_069341934.1"/>
</dbReference>
<feature type="region of interest" description="Disordered" evidence="1">
    <location>
        <begin position="1"/>
        <end position="47"/>
    </location>
</feature>
<dbReference type="GeneID" id="95976296"/>
<evidence type="ECO:0000313" key="2">
    <source>
        <dbReference type="EMBL" id="KAL1302163.1"/>
    </source>
</evidence>
<protein>
    <submittedName>
        <fullName evidence="2">Uncharacterized protein</fullName>
    </submittedName>
</protein>
<proteinExistence type="predicted"/>
<feature type="region of interest" description="Disordered" evidence="1">
    <location>
        <begin position="376"/>
        <end position="412"/>
    </location>
</feature>
<accession>A0ABR3P7L1</accession>
<gene>
    <name evidence="2" type="ORF">AAFC00_002594</name>
</gene>
<evidence type="ECO:0000313" key="3">
    <source>
        <dbReference type="Proteomes" id="UP001562354"/>
    </source>
</evidence>
<feature type="compositionally biased region" description="Basic and acidic residues" evidence="1">
    <location>
        <begin position="493"/>
        <end position="502"/>
    </location>
</feature>
<feature type="compositionally biased region" description="Polar residues" evidence="1">
    <location>
        <begin position="212"/>
        <end position="223"/>
    </location>
</feature>
<reference evidence="2 3" key="1">
    <citation type="submission" date="2024-07" db="EMBL/GenBank/DDBJ databases">
        <title>Draft sequence of the Neodothiora populina.</title>
        <authorList>
            <person name="Drown D.D."/>
            <person name="Schuette U.S."/>
            <person name="Buechlein A.B."/>
            <person name="Rusch D.R."/>
            <person name="Winton L.W."/>
            <person name="Adams G.A."/>
        </authorList>
    </citation>
    <scope>NUCLEOTIDE SEQUENCE [LARGE SCALE GENOMIC DNA]</scope>
    <source>
        <strain evidence="2 3">CPC 39397</strain>
    </source>
</reference>
<feature type="region of interest" description="Disordered" evidence="1">
    <location>
        <begin position="75"/>
        <end position="223"/>
    </location>
</feature>
<feature type="compositionally biased region" description="Polar residues" evidence="1">
    <location>
        <begin position="138"/>
        <end position="159"/>
    </location>
</feature>
<feature type="compositionally biased region" description="Basic and acidic residues" evidence="1">
    <location>
        <begin position="458"/>
        <end position="468"/>
    </location>
</feature>
<name>A0ABR3P7L1_9PEZI</name>
<feature type="compositionally biased region" description="Basic residues" evidence="1">
    <location>
        <begin position="381"/>
        <end position="391"/>
    </location>
</feature>
<evidence type="ECO:0000256" key="1">
    <source>
        <dbReference type="SAM" id="MobiDB-lite"/>
    </source>
</evidence>
<organism evidence="2 3">
    <name type="scientific">Neodothiora populina</name>
    <dbReference type="NCBI Taxonomy" id="2781224"/>
    <lineage>
        <taxon>Eukaryota</taxon>
        <taxon>Fungi</taxon>
        <taxon>Dikarya</taxon>
        <taxon>Ascomycota</taxon>
        <taxon>Pezizomycotina</taxon>
        <taxon>Dothideomycetes</taxon>
        <taxon>Dothideomycetidae</taxon>
        <taxon>Dothideales</taxon>
        <taxon>Dothioraceae</taxon>
        <taxon>Neodothiora</taxon>
    </lineage>
</organism>
<dbReference type="Proteomes" id="UP001562354">
    <property type="component" value="Unassembled WGS sequence"/>
</dbReference>
<comment type="caution">
    <text evidence="2">The sequence shown here is derived from an EMBL/GenBank/DDBJ whole genome shotgun (WGS) entry which is preliminary data.</text>
</comment>